<proteinExistence type="predicted"/>
<protein>
    <submittedName>
        <fullName evidence="2">Uncharacterized protein</fullName>
    </submittedName>
</protein>
<feature type="region of interest" description="Disordered" evidence="1">
    <location>
        <begin position="1"/>
        <end position="93"/>
    </location>
</feature>
<evidence type="ECO:0000313" key="2">
    <source>
        <dbReference type="EMBL" id="RUO68113.1"/>
    </source>
</evidence>
<organism evidence="2 3">
    <name type="scientific">Idiomarina piscisalsi</name>
    <dbReference type="NCBI Taxonomy" id="1096243"/>
    <lineage>
        <taxon>Bacteria</taxon>
        <taxon>Pseudomonadati</taxon>
        <taxon>Pseudomonadota</taxon>
        <taxon>Gammaproteobacteria</taxon>
        <taxon>Alteromonadales</taxon>
        <taxon>Idiomarinaceae</taxon>
        <taxon>Idiomarina</taxon>
    </lineage>
</organism>
<comment type="caution">
    <text evidence="2">The sequence shown here is derived from an EMBL/GenBank/DDBJ whole genome shotgun (WGS) entry which is preliminary data.</text>
</comment>
<evidence type="ECO:0000256" key="1">
    <source>
        <dbReference type="SAM" id="MobiDB-lite"/>
    </source>
</evidence>
<name>A0A432YXS8_9GAMM</name>
<dbReference type="AlphaFoldDB" id="A0A432YXS8"/>
<dbReference type="RefSeq" id="WP_126751723.1">
    <property type="nucleotide sequence ID" value="NZ_JBHUMT010000016.1"/>
</dbReference>
<dbReference type="EMBL" id="PIQA01000001">
    <property type="protein sequence ID" value="RUO68113.1"/>
    <property type="molecule type" value="Genomic_DNA"/>
</dbReference>
<feature type="compositionally biased region" description="Acidic residues" evidence="1">
    <location>
        <begin position="71"/>
        <end position="82"/>
    </location>
</feature>
<sequence>MANFDAMVPLIPKDTRVPVDHSQDQMRVNQIEKTKELQAISDEESTTIDNDPNREKQRQQQSSEQQQSEPEVTEEESTEDSLDSNSGHIDTYA</sequence>
<feature type="compositionally biased region" description="Basic and acidic residues" evidence="1">
    <location>
        <begin position="13"/>
        <end position="36"/>
    </location>
</feature>
<dbReference type="Proteomes" id="UP000288361">
    <property type="component" value="Unassembled WGS sequence"/>
</dbReference>
<evidence type="ECO:0000313" key="3">
    <source>
        <dbReference type="Proteomes" id="UP000288361"/>
    </source>
</evidence>
<gene>
    <name evidence="2" type="ORF">CWI73_04535</name>
</gene>
<reference evidence="2 3" key="1">
    <citation type="journal article" date="2011" name="Front. Microbiol.">
        <title>Genomic signatures of strain selection and enhancement in Bacillus atrophaeus var. globigii, a historical biowarfare simulant.</title>
        <authorList>
            <person name="Gibbons H.S."/>
            <person name="Broomall S.M."/>
            <person name="McNew L.A."/>
            <person name="Daligault H."/>
            <person name="Chapman C."/>
            <person name="Bruce D."/>
            <person name="Karavis M."/>
            <person name="Krepps M."/>
            <person name="McGregor P.A."/>
            <person name="Hong C."/>
            <person name="Park K.H."/>
            <person name="Akmal A."/>
            <person name="Feldman A."/>
            <person name="Lin J.S."/>
            <person name="Chang W.E."/>
            <person name="Higgs B.W."/>
            <person name="Demirev P."/>
            <person name="Lindquist J."/>
            <person name="Liem A."/>
            <person name="Fochler E."/>
            <person name="Read T.D."/>
            <person name="Tapia R."/>
            <person name="Johnson S."/>
            <person name="Bishop-Lilly K.A."/>
            <person name="Detter C."/>
            <person name="Han C."/>
            <person name="Sozhamannan S."/>
            <person name="Rosenzweig C.N."/>
            <person name="Skowronski E.W."/>
        </authorList>
    </citation>
    <scope>NUCLEOTIDE SEQUENCE [LARGE SCALE GENOMIC DNA]</scope>
    <source>
        <strain evidence="2 3">TPS4-2</strain>
    </source>
</reference>
<accession>A0A432YXS8</accession>
<feature type="compositionally biased region" description="Low complexity" evidence="1">
    <location>
        <begin position="59"/>
        <end position="70"/>
    </location>
</feature>